<sequence>MALSRILFCLSLHRFCWLIEGERPLRIQRRSRGLFVSDLPAVSLPQMASPPATSREGSLTTAVFRFSGTVPDEPPSGCRRTGYVINFVPCFHISLEQRFHLKSFSFLSSGRLEPIITPRHQIQKLHEIRSEFCRWILLNGYTVHLRQNFSGDLFHGTVEWPRSDASRSEQFVGSGLDFNYVWAWPIEATKPASPKFQFDKAQIQERRCDSYYNELGDFWWVHWNLLSMHIAISLLWDEFTGDVFSVSLSRYSSSFFTVLSSCVAIFDFIVKALSTQSSLVLISLSSSSFEELSYLAFFICVVYAFNERGCHIPSQSKEKEKMSYKIAGASEYLAITGGGIKDIKLAKSSWVLPWQSCTVFDVSPVNYTFEVQAMSSEKLPFVIPAVFTIGPRVDDPHALLLYAMLMSQHDKHSNHVNELVQGVIEGETRVLVASMTMEEVFKGTKEFKKEVFEKVQLELNQFGLVIYNANVKQLVDVPGHEYFSYLGQKTQMEAANQAKIDVAEAKMKGEVGAKERTGLTIQNAAKIDAESKIISTQRKGEGTKEEIKVKSEVQVFQNEKEALVAKADAALAIQKAALTKSSRVAEVEAAKAVAMREAELQTQVEKMNALTRTEKLKAEFLSKATVEYETKKAEAVLYEKQKQAEATKAAADAAYYAKQRDAEGIVAMANAQGTYIKTLLGAVNNDYSAMRDFLMINNGVYQDIAKTNAIAIKDLQPKISVWNHGGAGADQGMTSGGMKDIAGLYKMLPPVLDTVYEQTGMQPPAWIGTLRGAEPSR</sequence>
<evidence type="ECO:0000256" key="3">
    <source>
        <dbReference type="RuleBase" id="RU366054"/>
    </source>
</evidence>
<feature type="signal peptide" evidence="4">
    <location>
        <begin position="1"/>
        <end position="21"/>
    </location>
</feature>
<dbReference type="SUPFAM" id="SSF117892">
    <property type="entry name" value="Band 7/SPFH domain"/>
    <property type="match status" value="1"/>
</dbReference>
<dbReference type="InterPro" id="IPR027705">
    <property type="entry name" value="Flotillin_fam"/>
</dbReference>
<evidence type="ECO:0000256" key="1">
    <source>
        <dbReference type="ARBA" id="ARBA00007161"/>
    </source>
</evidence>
<evidence type="ECO:0000259" key="5">
    <source>
        <dbReference type="Pfam" id="PF01145"/>
    </source>
</evidence>
<gene>
    <name evidence="6" type="ORF">HID58_073481</name>
</gene>
<dbReference type="InterPro" id="IPR001107">
    <property type="entry name" value="Band_7"/>
</dbReference>
<comment type="subcellular location">
    <subcellularLocation>
        <location evidence="3">Cell membrane</location>
        <topology evidence="3">Lipid-anchor</topology>
    </subcellularLocation>
    <subcellularLocation>
        <location evidence="3">Membrane</location>
        <location evidence="3">Caveola</location>
    </subcellularLocation>
</comment>
<name>A0ABQ7Z7C2_BRANA</name>
<dbReference type="PANTHER" id="PTHR13806:SF38">
    <property type="entry name" value="FLOTILLIN-LIKE PROTEIN 3"/>
    <property type="match status" value="1"/>
</dbReference>
<comment type="caution">
    <text evidence="6">The sequence shown here is derived from an EMBL/GenBank/DDBJ whole genome shotgun (WGS) entry which is preliminary data.</text>
</comment>
<reference evidence="6 7" key="1">
    <citation type="submission" date="2021-05" db="EMBL/GenBank/DDBJ databases">
        <title>Genome Assembly of Synthetic Allotetraploid Brassica napus Reveals Homoeologous Exchanges between Subgenomes.</title>
        <authorList>
            <person name="Davis J.T."/>
        </authorList>
    </citation>
    <scope>NUCLEOTIDE SEQUENCE [LARGE SCALE GENOMIC DNA]</scope>
    <source>
        <strain evidence="7">cv. Da-Ae</strain>
        <tissue evidence="6">Seedling</tissue>
    </source>
</reference>
<dbReference type="Proteomes" id="UP000824890">
    <property type="component" value="Unassembled WGS sequence"/>
</dbReference>
<dbReference type="PANTHER" id="PTHR13806">
    <property type="entry name" value="FLOTILLIN-RELATED"/>
    <property type="match status" value="1"/>
</dbReference>
<feature type="chain" id="PRO_5047323380" description="Flotillin-like" evidence="4">
    <location>
        <begin position="22"/>
        <end position="777"/>
    </location>
</feature>
<evidence type="ECO:0000256" key="4">
    <source>
        <dbReference type="SAM" id="SignalP"/>
    </source>
</evidence>
<organism evidence="6 7">
    <name type="scientific">Brassica napus</name>
    <name type="common">Rape</name>
    <dbReference type="NCBI Taxonomy" id="3708"/>
    <lineage>
        <taxon>Eukaryota</taxon>
        <taxon>Viridiplantae</taxon>
        <taxon>Streptophyta</taxon>
        <taxon>Embryophyta</taxon>
        <taxon>Tracheophyta</taxon>
        <taxon>Spermatophyta</taxon>
        <taxon>Magnoliopsida</taxon>
        <taxon>eudicotyledons</taxon>
        <taxon>Gunneridae</taxon>
        <taxon>Pentapetalae</taxon>
        <taxon>rosids</taxon>
        <taxon>malvids</taxon>
        <taxon>Brassicales</taxon>
        <taxon>Brassicaceae</taxon>
        <taxon>Brassiceae</taxon>
        <taxon>Brassica</taxon>
    </lineage>
</organism>
<evidence type="ECO:0000313" key="7">
    <source>
        <dbReference type="Proteomes" id="UP000824890"/>
    </source>
</evidence>
<evidence type="ECO:0000313" key="6">
    <source>
        <dbReference type="EMBL" id="KAH0876119.1"/>
    </source>
</evidence>
<keyword evidence="3" id="KW-1003">Cell membrane</keyword>
<comment type="similarity">
    <text evidence="1 3">Belongs to the band 7/mec-2 family. Flotillin subfamily.</text>
</comment>
<evidence type="ECO:0000256" key="2">
    <source>
        <dbReference type="ARBA" id="ARBA00023136"/>
    </source>
</evidence>
<dbReference type="EMBL" id="JAGKQM010000016">
    <property type="protein sequence ID" value="KAH0876119.1"/>
    <property type="molecule type" value="Genomic_DNA"/>
</dbReference>
<keyword evidence="7" id="KW-1185">Reference proteome</keyword>
<dbReference type="Gene3D" id="3.30.479.30">
    <property type="entry name" value="Band 7 domain"/>
    <property type="match status" value="1"/>
</dbReference>
<feature type="domain" description="Band 7" evidence="5">
    <location>
        <begin position="331"/>
        <end position="506"/>
    </location>
</feature>
<keyword evidence="4" id="KW-0732">Signal</keyword>
<protein>
    <recommendedName>
        <fullName evidence="3">Flotillin-like</fullName>
    </recommendedName>
</protein>
<proteinExistence type="inferred from homology"/>
<accession>A0ABQ7Z7C2</accession>
<dbReference type="InterPro" id="IPR036013">
    <property type="entry name" value="Band_7/SPFH_dom_sf"/>
</dbReference>
<dbReference type="Pfam" id="PF01145">
    <property type="entry name" value="Band_7"/>
    <property type="match status" value="1"/>
</dbReference>
<dbReference type="CDD" id="cd03399">
    <property type="entry name" value="SPFH_flotillin"/>
    <property type="match status" value="1"/>
</dbReference>
<keyword evidence="2 3" id="KW-0472">Membrane</keyword>